<dbReference type="RefSeq" id="WP_072718559.1">
    <property type="nucleotide sequence ID" value="NZ_LN889782.1"/>
</dbReference>
<gene>
    <name evidence="1" type="ORF">PL9214291361</name>
</gene>
<dbReference type="EMBL" id="CZDF01000132">
    <property type="protein sequence ID" value="CUR31768.1"/>
    <property type="molecule type" value="Genomic_DNA"/>
</dbReference>
<dbReference type="Proteomes" id="UP000184315">
    <property type="component" value="Unassembled WGS sequence"/>
</dbReference>
<keyword evidence="2" id="KW-1185">Reference proteome</keyword>
<dbReference type="STRING" id="671072.PL9214291361"/>
<sequence length="267" mass="29540">MTLAELKAKATELGLTTDEVRQHGSLAKKATWETAIAATEKAIAEKSLDTKGIYQTEAYRVDKFYGTGFKIFSFANNFYIQFEEEGGDWSSHSITEAIAKANKLQAAKLGKPTDNPIGQTESDLSKDIAETVNQPTTEELPFEPTHTLIDGKWVEIENKPVSNSITASQSFPILPFTFTPTKPCKPDNSGYLIFDEKLGNWVKEKPSESSTPYRDKLIAKMSGYVDNGVTLSALEEMQKDPPDEHTAAIYLGLLEESERMLFEALAA</sequence>
<name>A0A1J1LH15_9CYAN</name>
<accession>A0A1J1LH15</accession>
<dbReference type="AlphaFoldDB" id="A0A1J1LH15"/>
<evidence type="ECO:0000313" key="1">
    <source>
        <dbReference type="EMBL" id="CUR31768.1"/>
    </source>
</evidence>
<protein>
    <submittedName>
        <fullName evidence="1">Uncharacterized protein</fullName>
    </submittedName>
</protein>
<proteinExistence type="predicted"/>
<dbReference type="OrthoDB" id="451813at2"/>
<evidence type="ECO:0000313" key="2">
    <source>
        <dbReference type="Proteomes" id="UP000184315"/>
    </source>
</evidence>
<organism evidence="1 2">
    <name type="scientific">Planktothrix tepida PCC 9214</name>
    <dbReference type="NCBI Taxonomy" id="671072"/>
    <lineage>
        <taxon>Bacteria</taxon>
        <taxon>Bacillati</taxon>
        <taxon>Cyanobacteriota</taxon>
        <taxon>Cyanophyceae</taxon>
        <taxon>Oscillatoriophycideae</taxon>
        <taxon>Oscillatoriales</taxon>
        <taxon>Microcoleaceae</taxon>
        <taxon>Planktothrix</taxon>
    </lineage>
</organism>
<reference evidence="2" key="1">
    <citation type="submission" date="2015-10" db="EMBL/GenBank/DDBJ databases">
        <authorList>
            <person name="Regsiter A."/>
            <person name="william w."/>
        </authorList>
    </citation>
    <scope>NUCLEOTIDE SEQUENCE [LARGE SCALE GENOMIC DNA]</scope>
</reference>